<protein>
    <submittedName>
        <fullName evidence="3">Unannotated protein</fullName>
    </submittedName>
</protein>
<dbReference type="GO" id="GO:0004764">
    <property type="term" value="F:shikimate 3-dehydrogenase (NADP+) activity"/>
    <property type="evidence" value="ECO:0007669"/>
    <property type="project" value="InterPro"/>
</dbReference>
<evidence type="ECO:0000259" key="1">
    <source>
        <dbReference type="Pfam" id="PF08501"/>
    </source>
</evidence>
<gene>
    <name evidence="3" type="ORF">UFOPK3610_00030</name>
</gene>
<dbReference type="Gene3D" id="3.40.50.720">
    <property type="entry name" value="NAD(P)-binding Rossmann-like Domain"/>
    <property type="match status" value="1"/>
</dbReference>
<dbReference type="AlphaFoldDB" id="A0A6J7FV38"/>
<name>A0A6J7FV38_9ZZZZ</name>
<feature type="domain" description="SDH C-terminal" evidence="2">
    <location>
        <begin position="232"/>
        <end position="261"/>
    </location>
</feature>
<dbReference type="EMBL" id="CAFBMR010000001">
    <property type="protein sequence ID" value="CAB4899337.1"/>
    <property type="molecule type" value="Genomic_DNA"/>
</dbReference>
<dbReference type="PANTHER" id="PTHR21089:SF1">
    <property type="entry name" value="BIFUNCTIONAL 3-DEHYDROQUINATE DEHYDRATASE_SHIKIMATE DEHYDROGENASE, CHLOROPLASTIC"/>
    <property type="match status" value="1"/>
</dbReference>
<dbReference type="InterPro" id="IPR036291">
    <property type="entry name" value="NAD(P)-bd_dom_sf"/>
</dbReference>
<dbReference type="InterPro" id="IPR041121">
    <property type="entry name" value="SDH_C"/>
</dbReference>
<dbReference type="NCBIfam" id="NF001311">
    <property type="entry name" value="PRK00258.1-3"/>
    <property type="match status" value="1"/>
</dbReference>
<dbReference type="GO" id="GO:0019632">
    <property type="term" value="P:shikimate metabolic process"/>
    <property type="evidence" value="ECO:0007669"/>
    <property type="project" value="TreeGrafter"/>
</dbReference>
<dbReference type="GO" id="GO:0050661">
    <property type="term" value="F:NADP binding"/>
    <property type="evidence" value="ECO:0007669"/>
    <property type="project" value="TreeGrafter"/>
</dbReference>
<dbReference type="SUPFAM" id="SSF53223">
    <property type="entry name" value="Aminoacid dehydrogenase-like, N-terminal domain"/>
    <property type="match status" value="1"/>
</dbReference>
<dbReference type="GO" id="GO:0005829">
    <property type="term" value="C:cytosol"/>
    <property type="evidence" value="ECO:0007669"/>
    <property type="project" value="TreeGrafter"/>
</dbReference>
<feature type="domain" description="Shikimate dehydrogenase substrate binding N-terminal" evidence="1">
    <location>
        <begin position="6"/>
        <end position="87"/>
    </location>
</feature>
<dbReference type="Pfam" id="PF18317">
    <property type="entry name" value="SDH_C"/>
    <property type="match status" value="1"/>
</dbReference>
<evidence type="ECO:0000313" key="3">
    <source>
        <dbReference type="EMBL" id="CAB4899337.1"/>
    </source>
</evidence>
<dbReference type="Gene3D" id="3.40.50.10860">
    <property type="entry name" value="Leucine Dehydrogenase, chain A, domain 1"/>
    <property type="match status" value="1"/>
</dbReference>
<dbReference type="InterPro" id="IPR013708">
    <property type="entry name" value="Shikimate_DH-bd_N"/>
</dbReference>
<reference evidence="3" key="1">
    <citation type="submission" date="2020-05" db="EMBL/GenBank/DDBJ databases">
        <authorList>
            <person name="Chiriac C."/>
            <person name="Salcher M."/>
            <person name="Ghai R."/>
            <person name="Kavagutti S V."/>
        </authorList>
    </citation>
    <scope>NUCLEOTIDE SEQUENCE</scope>
</reference>
<dbReference type="InterPro" id="IPR022893">
    <property type="entry name" value="Shikimate_DH_fam"/>
</dbReference>
<organism evidence="3">
    <name type="scientific">freshwater metagenome</name>
    <dbReference type="NCBI Taxonomy" id="449393"/>
    <lineage>
        <taxon>unclassified sequences</taxon>
        <taxon>metagenomes</taxon>
        <taxon>ecological metagenomes</taxon>
    </lineage>
</organism>
<proteinExistence type="predicted"/>
<dbReference type="SUPFAM" id="SSF51735">
    <property type="entry name" value="NAD(P)-binding Rossmann-fold domains"/>
    <property type="match status" value="1"/>
</dbReference>
<accession>A0A6J7FV38</accession>
<sequence>MMRAAVLGSPIAHSRSPVLHRAAYAALGLDWIYDAVDVSQAQLPDFLASCGSDWVGLSLTMPLKSAVLPHLFQISETAQVVRAANTVIFSPRGLMGDNTDVPGMVRALREVSPELEADSATIIGGGATARSALAALARIGVTSVEVVVRRAGAVEELRDVANSLSMNLTEISMDSELAGALAAPIVISTVPGGAADGLVPFVPANGGVLLDVAYSPWPTTFAASWNGPIAGGLDLLLWQAVGQVELMTGMEAPVAQMRAALGS</sequence>
<dbReference type="GO" id="GO:0009423">
    <property type="term" value="P:chorismate biosynthetic process"/>
    <property type="evidence" value="ECO:0007669"/>
    <property type="project" value="TreeGrafter"/>
</dbReference>
<dbReference type="InterPro" id="IPR046346">
    <property type="entry name" value="Aminoacid_DH-like_N_sf"/>
</dbReference>
<evidence type="ECO:0000259" key="2">
    <source>
        <dbReference type="Pfam" id="PF18317"/>
    </source>
</evidence>
<dbReference type="Pfam" id="PF08501">
    <property type="entry name" value="Shikimate_dh_N"/>
    <property type="match status" value="1"/>
</dbReference>
<dbReference type="PANTHER" id="PTHR21089">
    <property type="entry name" value="SHIKIMATE DEHYDROGENASE"/>
    <property type="match status" value="1"/>
</dbReference>